<sequence>MRAGQLPPIALRARPQSPDGLYLLPQAVLKGPRRENPGLRVPTWSQWPATAGPVPPGGSSWDHVWSGTGVKVYVKERGDIISVCDTAANGHSAWTTVDRLNPDVEGYKMYARGGKGSCTSHSAAEGGRYNLAEGGQYTLNFEGRGDNGGTVAGFINDH</sequence>
<organism evidence="1 2">
    <name type="scientific">Streptomyces lasiicapitis</name>
    <dbReference type="NCBI Taxonomy" id="1923961"/>
    <lineage>
        <taxon>Bacteria</taxon>
        <taxon>Bacillati</taxon>
        <taxon>Actinomycetota</taxon>
        <taxon>Actinomycetes</taxon>
        <taxon>Kitasatosporales</taxon>
        <taxon>Streptomycetaceae</taxon>
        <taxon>Streptomyces</taxon>
    </lineage>
</organism>
<accession>A0ABQ2MRA1</accession>
<protein>
    <submittedName>
        <fullName evidence="1">Uncharacterized protein</fullName>
    </submittedName>
</protein>
<keyword evidence="2" id="KW-1185">Reference proteome</keyword>
<evidence type="ECO:0000313" key="2">
    <source>
        <dbReference type="Proteomes" id="UP000656881"/>
    </source>
</evidence>
<proteinExistence type="predicted"/>
<name>A0ABQ2MRA1_9ACTN</name>
<dbReference type="EMBL" id="BMNG01000020">
    <property type="protein sequence ID" value="GGO57052.1"/>
    <property type="molecule type" value="Genomic_DNA"/>
</dbReference>
<reference evidence="2" key="1">
    <citation type="journal article" date="2019" name="Int. J. Syst. Evol. Microbiol.">
        <title>The Global Catalogue of Microorganisms (GCM) 10K type strain sequencing project: providing services to taxonomists for standard genome sequencing and annotation.</title>
        <authorList>
            <consortium name="The Broad Institute Genomics Platform"/>
            <consortium name="The Broad Institute Genome Sequencing Center for Infectious Disease"/>
            <person name="Wu L."/>
            <person name="Ma J."/>
        </authorList>
    </citation>
    <scope>NUCLEOTIDE SEQUENCE [LARGE SCALE GENOMIC DNA]</scope>
    <source>
        <strain evidence="2">CGMCC 4.7349</strain>
    </source>
</reference>
<dbReference type="Proteomes" id="UP000656881">
    <property type="component" value="Unassembled WGS sequence"/>
</dbReference>
<evidence type="ECO:0000313" key="1">
    <source>
        <dbReference type="EMBL" id="GGO57052.1"/>
    </source>
</evidence>
<gene>
    <name evidence="1" type="ORF">GCM10012286_72980</name>
</gene>
<comment type="caution">
    <text evidence="1">The sequence shown here is derived from an EMBL/GenBank/DDBJ whole genome shotgun (WGS) entry which is preliminary data.</text>
</comment>